<evidence type="ECO:0000313" key="2">
    <source>
        <dbReference type="Proteomes" id="UP000315369"/>
    </source>
</evidence>
<feature type="non-terminal residue" evidence="1">
    <location>
        <position position="1"/>
    </location>
</feature>
<evidence type="ECO:0000313" key="1">
    <source>
        <dbReference type="EMBL" id="TQF08345.1"/>
    </source>
</evidence>
<proteinExistence type="predicted"/>
<name>A0A540WH42_9BACT</name>
<sequence length="52" mass="5626">GGGHLLDYQLDHGVLTFGEIHKLMIDLPADSAFLQANLHPDNLDAAIRSVES</sequence>
<organism evidence="1 2">
    <name type="scientific">Myxococcus llanfairpwllgwyngyllgogerychwyrndrobwllllantysiliogogogochensis</name>
    <dbReference type="NCBI Taxonomy" id="2590453"/>
    <lineage>
        <taxon>Bacteria</taxon>
        <taxon>Pseudomonadati</taxon>
        <taxon>Myxococcota</taxon>
        <taxon>Myxococcia</taxon>
        <taxon>Myxococcales</taxon>
        <taxon>Cystobacterineae</taxon>
        <taxon>Myxococcaceae</taxon>
        <taxon>Myxococcus</taxon>
    </lineage>
</organism>
<dbReference type="Pfam" id="PF03306">
    <property type="entry name" value="AAL_decarboxy"/>
    <property type="match status" value="1"/>
</dbReference>
<dbReference type="InterPro" id="IPR005128">
    <property type="entry name" value="Acetolactate_a_deCO2ase"/>
</dbReference>
<dbReference type="OrthoDB" id="8612680at2"/>
<comment type="caution">
    <text evidence="1">The sequence shown here is derived from an EMBL/GenBank/DDBJ whole genome shotgun (WGS) entry which is preliminary data.</text>
</comment>
<dbReference type="UniPathway" id="UPA00626">
    <property type="reaction ID" value="UER00678"/>
</dbReference>
<keyword evidence="2" id="KW-1185">Reference proteome</keyword>
<reference evidence="1 2" key="1">
    <citation type="submission" date="2019-06" db="EMBL/GenBank/DDBJ databases">
        <authorList>
            <person name="Livingstone P."/>
            <person name="Whitworth D."/>
        </authorList>
    </citation>
    <scope>NUCLEOTIDE SEQUENCE [LARGE SCALE GENOMIC DNA]</scope>
    <source>
        <strain evidence="1 2">AM401</strain>
    </source>
</reference>
<dbReference type="GO" id="GO:0045151">
    <property type="term" value="P:acetoin biosynthetic process"/>
    <property type="evidence" value="ECO:0007669"/>
    <property type="project" value="InterPro"/>
</dbReference>
<dbReference type="Proteomes" id="UP000315369">
    <property type="component" value="Unassembled WGS sequence"/>
</dbReference>
<dbReference type="EMBL" id="VIFM01000766">
    <property type="protein sequence ID" value="TQF08345.1"/>
    <property type="molecule type" value="Genomic_DNA"/>
</dbReference>
<protein>
    <submittedName>
        <fullName evidence="1">Acetolactate decarboxylase</fullName>
    </submittedName>
</protein>
<dbReference type="AlphaFoldDB" id="A0A540WH42"/>
<gene>
    <name evidence="1" type="ORF">FJV41_50440</name>
</gene>
<dbReference type="SUPFAM" id="SSF117856">
    <property type="entry name" value="AF0104/ALDC/Ptd012-like"/>
    <property type="match status" value="1"/>
</dbReference>
<accession>A0A540WH42</accession>
<dbReference type="GO" id="GO:0047605">
    <property type="term" value="F:acetolactate decarboxylase activity"/>
    <property type="evidence" value="ECO:0007669"/>
    <property type="project" value="InterPro"/>
</dbReference>